<dbReference type="Proteomes" id="UP001333710">
    <property type="component" value="Chromosome"/>
</dbReference>
<evidence type="ECO:0000313" key="3">
    <source>
        <dbReference type="Proteomes" id="UP001333710"/>
    </source>
</evidence>
<organism evidence="2 3">
    <name type="scientific">Planctobacterium marinum</name>
    <dbReference type="NCBI Taxonomy" id="1631968"/>
    <lineage>
        <taxon>Bacteria</taxon>
        <taxon>Pseudomonadati</taxon>
        <taxon>Pseudomonadota</taxon>
        <taxon>Gammaproteobacteria</taxon>
        <taxon>Alteromonadales</taxon>
        <taxon>Alteromonadaceae</taxon>
        <taxon>Planctobacterium</taxon>
    </lineage>
</organism>
<sequence length="130" mass="15011">MRLIFVSLFIIFISACANTGTSEPFLNQTPITQYDSLNDYWLSDKKMQPLRYLTKEQYKHMKGKKIKIEAKYLIDSNGDVHHVEILKSNVDIPMESLVKKTLQKQDFYPSQSNSSKRPIIAYAGLEFACN</sequence>
<gene>
    <name evidence="2" type="ORF">MACH26_40030</name>
</gene>
<feature type="signal peptide" evidence="1">
    <location>
        <begin position="1"/>
        <end position="17"/>
    </location>
</feature>
<feature type="chain" id="PRO_5041263807" evidence="1">
    <location>
        <begin position="18"/>
        <end position="130"/>
    </location>
</feature>
<dbReference type="KEGG" id="pmaw:MACH26_40030"/>
<dbReference type="EMBL" id="AP027272">
    <property type="protein sequence ID" value="BDX08482.1"/>
    <property type="molecule type" value="Genomic_DNA"/>
</dbReference>
<name>A0AA48HRV8_9ALTE</name>
<protein>
    <submittedName>
        <fullName evidence="2">Cell envelope biogenesis protein TonB</fullName>
    </submittedName>
</protein>
<keyword evidence="3" id="KW-1185">Reference proteome</keyword>
<keyword evidence="1" id="KW-0732">Signal</keyword>
<evidence type="ECO:0000256" key="1">
    <source>
        <dbReference type="SAM" id="SignalP"/>
    </source>
</evidence>
<dbReference type="RefSeq" id="WP_338294550.1">
    <property type="nucleotide sequence ID" value="NZ_AP027272.1"/>
</dbReference>
<evidence type="ECO:0000313" key="2">
    <source>
        <dbReference type="EMBL" id="BDX08482.1"/>
    </source>
</evidence>
<dbReference type="PROSITE" id="PS51257">
    <property type="entry name" value="PROKAR_LIPOPROTEIN"/>
    <property type="match status" value="1"/>
</dbReference>
<dbReference type="AlphaFoldDB" id="A0AA48HRV8"/>
<reference evidence="2" key="1">
    <citation type="submission" date="2023-01" db="EMBL/GenBank/DDBJ databases">
        <title>Complete genome sequence of Planctobacterium marinum strain Dej080120_11.</title>
        <authorList>
            <person name="Ueki S."/>
            <person name="Maruyama F."/>
        </authorList>
    </citation>
    <scope>NUCLEOTIDE SEQUENCE</scope>
    <source>
        <strain evidence="2">Dej080120_11</strain>
    </source>
</reference>
<proteinExistence type="predicted"/>
<accession>A0AA48HRV8</accession>